<accession>A0A3B4AJF7</accession>
<dbReference type="SUPFAM" id="SSF47616">
    <property type="entry name" value="GST C-terminal domain-like"/>
    <property type="match status" value="1"/>
</dbReference>
<protein>
    <submittedName>
        <fullName evidence="1">Uncharacterized protein</fullName>
    </submittedName>
</protein>
<dbReference type="STRING" id="409849.ENSPMGP00000016759"/>
<dbReference type="Proteomes" id="UP000261520">
    <property type="component" value="Unplaced"/>
</dbReference>
<dbReference type="AlphaFoldDB" id="A0A3B4AJF7"/>
<sequence>MSPSVPCSVPCSVPTAFPFGPLLQITDAAELSEALDRYLETRSYLSGFAPTCIDHKTIKLLRTPPPPRLKHALRWYRHITARAVSYSQLIRCCSC</sequence>
<dbReference type="Ensembl" id="ENSPMGT00000017892.1">
    <property type="protein sequence ID" value="ENSPMGP00000016759.1"/>
    <property type="gene ID" value="ENSPMGG00000013750.1"/>
</dbReference>
<reference evidence="1" key="2">
    <citation type="submission" date="2025-09" db="UniProtKB">
        <authorList>
            <consortium name="Ensembl"/>
        </authorList>
    </citation>
    <scope>IDENTIFICATION</scope>
</reference>
<keyword evidence="2" id="KW-1185">Reference proteome</keyword>
<organism evidence="1 2">
    <name type="scientific">Periophthalmus magnuspinnatus</name>
    <dbReference type="NCBI Taxonomy" id="409849"/>
    <lineage>
        <taxon>Eukaryota</taxon>
        <taxon>Metazoa</taxon>
        <taxon>Chordata</taxon>
        <taxon>Craniata</taxon>
        <taxon>Vertebrata</taxon>
        <taxon>Euteleostomi</taxon>
        <taxon>Actinopterygii</taxon>
        <taxon>Neopterygii</taxon>
        <taxon>Teleostei</taxon>
        <taxon>Neoteleostei</taxon>
        <taxon>Acanthomorphata</taxon>
        <taxon>Gobiaria</taxon>
        <taxon>Gobiiformes</taxon>
        <taxon>Gobioidei</taxon>
        <taxon>Gobiidae</taxon>
        <taxon>Oxudercinae</taxon>
        <taxon>Periophthalmus</taxon>
    </lineage>
</organism>
<proteinExistence type="predicted"/>
<name>A0A3B4AJF7_9GOBI</name>
<evidence type="ECO:0000313" key="2">
    <source>
        <dbReference type="Proteomes" id="UP000261520"/>
    </source>
</evidence>
<dbReference type="InterPro" id="IPR036282">
    <property type="entry name" value="Glutathione-S-Trfase_C_sf"/>
</dbReference>
<evidence type="ECO:0000313" key="1">
    <source>
        <dbReference type="Ensembl" id="ENSPMGP00000016759.1"/>
    </source>
</evidence>
<reference evidence="1" key="1">
    <citation type="submission" date="2025-08" db="UniProtKB">
        <authorList>
            <consortium name="Ensembl"/>
        </authorList>
    </citation>
    <scope>IDENTIFICATION</scope>
</reference>